<dbReference type="GO" id="GO:0006353">
    <property type="term" value="P:DNA-templated transcription termination"/>
    <property type="evidence" value="ECO:0007669"/>
    <property type="project" value="UniProtKB-UniRule"/>
</dbReference>
<dbReference type="SUPFAM" id="SSF53271">
    <property type="entry name" value="PRTase-like"/>
    <property type="match status" value="1"/>
</dbReference>
<evidence type="ECO:0000256" key="2">
    <source>
        <dbReference type="ARBA" id="ARBA00022472"/>
    </source>
</evidence>
<keyword evidence="4 5" id="KW-0804">Transcription</keyword>
<dbReference type="NCBIfam" id="NF003549">
    <property type="entry name" value="PRK05205.1-5"/>
    <property type="match status" value="1"/>
</dbReference>
<comment type="subunit">
    <text evidence="5">Homodimer and homohexamer; in equilibrium.</text>
</comment>
<protein>
    <recommendedName>
        <fullName evidence="5">Bifunctional protein PyrR</fullName>
    </recommendedName>
    <domain>
        <recommendedName>
            <fullName evidence="5">Pyrimidine operon regulatory protein</fullName>
        </recommendedName>
    </domain>
    <domain>
        <recommendedName>
            <fullName evidence="5">Uracil phosphoribosyltransferase</fullName>
            <shortName evidence="5">UPRTase</shortName>
            <ecNumber evidence="5">2.4.2.9</ecNumber>
        </recommendedName>
    </domain>
</protein>
<organism evidence="7 8">
    <name type="scientific">Anaerofustis stercorihominis</name>
    <dbReference type="NCBI Taxonomy" id="214853"/>
    <lineage>
        <taxon>Bacteria</taxon>
        <taxon>Bacillati</taxon>
        <taxon>Bacillota</taxon>
        <taxon>Clostridia</taxon>
        <taxon>Eubacteriales</taxon>
        <taxon>Eubacteriaceae</taxon>
        <taxon>Anaerofustis</taxon>
    </lineage>
</organism>
<dbReference type="InterPro" id="IPR000836">
    <property type="entry name" value="PRTase_dom"/>
</dbReference>
<dbReference type="PANTHER" id="PTHR11608">
    <property type="entry name" value="BIFUNCTIONAL PROTEIN PYRR"/>
    <property type="match status" value="1"/>
</dbReference>
<dbReference type="Pfam" id="PF00156">
    <property type="entry name" value="Pribosyltran"/>
    <property type="match status" value="1"/>
</dbReference>
<dbReference type="GO" id="GO:0004845">
    <property type="term" value="F:uracil phosphoribosyltransferase activity"/>
    <property type="evidence" value="ECO:0007669"/>
    <property type="project" value="UniProtKB-UniRule"/>
</dbReference>
<evidence type="ECO:0000313" key="8">
    <source>
        <dbReference type="Proteomes" id="UP000261212"/>
    </source>
</evidence>
<comment type="caution">
    <text evidence="7">The sequence shown here is derived from an EMBL/GenBank/DDBJ whole genome shotgun (WGS) entry which is preliminary data.</text>
</comment>
<gene>
    <name evidence="5 7" type="primary">pyrR</name>
    <name evidence="7" type="ORF">DW687_03945</name>
</gene>
<evidence type="ECO:0000256" key="5">
    <source>
        <dbReference type="HAMAP-Rule" id="MF_01219"/>
    </source>
</evidence>
<feature type="short sequence motif" description="PRPP-binding" evidence="5">
    <location>
        <begin position="91"/>
        <end position="103"/>
    </location>
</feature>
<comment type="catalytic activity">
    <reaction evidence="5">
        <text>UMP + diphosphate = 5-phospho-alpha-D-ribose 1-diphosphate + uracil</text>
        <dbReference type="Rhea" id="RHEA:13017"/>
        <dbReference type="ChEBI" id="CHEBI:17568"/>
        <dbReference type="ChEBI" id="CHEBI:33019"/>
        <dbReference type="ChEBI" id="CHEBI:57865"/>
        <dbReference type="ChEBI" id="CHEBI:58017"/>
        <dbReference type="EC" id="2.4.2.9"/>
    </reaction>
</comment>
<comment type="function">
    <text evidence="5">Regulates transcriptional attenuation of the pyrimidine nucleotide (pyr) operon by binding in a uridine-dependent manner to specific sites on pyr mRNA. This disrupts an antiterminator hairpin in the RNA and favors formation of a downstream transcription terminator, leading to a reduced expression of downstream genes.</text>
</comment>
<dbReference type="Proteomes" id="UP000261212">
    <property type="component" value="Unassembled WGS sequence"/>
</dbReference>
<dbReference type="Gene3D" id="3.40.50.2020">
    <property type="match status" value="1"/>
</dbReference>
<keyword evidence="5 7" id="KW-0808">Transferase</keyword>
<dbReference type="GO" id="GO:0003723">
    <property type="term" value="F:RNA binding"/>
    <property type="evidence" value="ECO:0007669"/>
    <property type="project" value="UniProtKB-UniRule"/>
</dbReference>
<name>A0A3E3E2C9_9FIRM</name>
<dbReference type="RefSeq" id="WP_117531703.1">
    <property type="nucleotide sequence ID" value="NZ_JANJZK010000012.1"/>
</dbReference>
<dbReference type="InterPro" id="IPR029057">
    <property type="entry name" value="PRTase-like"/>
</dbReference>
<dbReference type="EMBL" id="QUSM01000002">
    <property type="protein sequence ID" value="RGD75486.1"/>
    <property type="molecule type" value="Genomic_DNA"/>
</dbReference>
<evidence type="ECO:0000313" key="7">
    <source>
        <dbReference type="EMBL" id="RGD75486.1"/>
    </source>
</evidence>
<dbReference type="InterPro" id="IPR050137">
    <property type="entry name" value="PyrR_bifunctional"/>
</dbReference>
<dbReference type="AlphaFoldDB" id="A0A3E3E2C9"/>
<dbReference type="CDD" id="cd06223">
    <property type="entry name" value="PRTases_typeI"/>
    <property type="match status" value="1"/>
</dbReference>
<dbReference type="FunFam" id="3.40.50.2020:FF:000020">
    <property type="entry name" value="Bifunctional protein PyrR"/>
    <property type="match status" value="1"/>
</dbReference>
<keyword evidence="3 5" id="KW-0805">Transcription regulation</keyword>
<accession>A0A3E3E2C9</accession>
<comment type="function">
    <text evidence="5">Also displays a weak uracil phosphoribosyltransferase activity which is not physiologically significant.</text>
</comment>
<dbReference type="PANTHER" id="PTHR11608:SF0">
    <property type="entry name" value="BIFUNCTIONAL PROTEIN PYRR"/>
    <property type="match status" value="1"/>
</dbReference>
<feature type="domain" description="Phosphoribosyltransferase" evidence="6">
    <location>
        <begin position="8"/>
        <end position="152"/>
    </location>
</feature>
<dbReference type="InterPro" id="IPR023050">
    <property type="entry name" value="PyrR"/>
</dbReference>
<dbReference type="EC" id="2.4.2.9" evidence="5"/>
<evidence type="ECO:0000256" key="1">
    <source>
        <dbReference type="ARBA" id="ARBA00005565"/>
    </source>
</evidence>
<dbReference type="HAMAP" id="MF_01219">
    <property type="entry name" value="PyrR"/>
    <property type="match status" value="1"/>
</dbReference>
<evidence type="ECO:0000256" key="4">
    <source>
        <dbReference type="ARBA" id="ARBA00023163"/>
    </source>
</evidence>
<keyword evidence="5" id="KW-0694">RNA-binding</keyword>
<keyword evidence="5 7" id="KW-0328">Glycosyltransferase</keyword>
<reference evidence="7 8" key="1">
    <citation type="submission" date="2018-08" db="EMBL/GenBank/DDBJ databases">
        <title>A genome reference for cultivated species of the human gut microbiota.</title>
        <authorList>
            <person name="Zou Y."/>
            <person name="Xue W."/>
            <person name="Luo G."/>
        </authorList>
    </citation>
    <scope>NUCLEOTIDE SEQUENCE [LARGE SCALE GENOMIC DNA]</scope>
    <source>
        <strain evidence="7 8">AM25-6</strain>
    </source>
</reference>
<evidence type="ECO:0000259" key="6">
    <source>
        <dbReference type="Pfam" id="PF00156"/>
    </source>
</evidence>
<sequence>MKILMTNNDINRSIKRIAYEIVEKNHGVEDLVVVGVKNGGVSLAKMLANHLSSMEDTIVPVTFADITPFRDDKKKTEKIEQLDIDINDKLVVIVDDVLFTGRTTRAALECIFSFGRPKKIQLAILVDRGHRQIPIRADYVGKNIPTSIKENVNVVINGENSFVEIN</sequence>
<keyword evidence="2 5" id="KW-0806">Transcription termination</keyword>
<proteinExistence type="inferred from homology"/>
<comment type="similarity">
    <text evidence="1 5">Belongs to the purine/pyrimidine phosphoribosyltransferase family. PyrR subfamily.</text>
</comment>
<evidence type="ECO:0000256" key="3">
    <source>
        <dbReference type="ARBA" id="ARBA00023015"/>
    </source>
</evidence>